<evidence type="ECO:0000313" key="1">
    <source>
        <dbReference type="EMBL" id="KAJ7782544.1"/>
    </source>
</evidence>
<dbReference type="Proteomes" id="UP001215280">
    <property type="component" value="Unassembled WGS sequence"/>
</dbReference>
<dbReference type="AlphaFoldDB" id="A0AAD7KDL4"/>
<sequence length="336" mass="38004">MSDPISVTTTLITFVTFIKDLIEVGHSIRRSIEKVQSRLFIVSKECNPASQVGENRCRIRELIDDILRSLTNLADLTQGQEDTFHGSALLGAMWEILFPHCEKKSWERMLLILYRSALWLLSGGKQRCRMQKKLQASILWKLRRQDEAVVACEEATGIMRKVSENEKYFLPDLTGALDQVVAYLSQNRDDQGAAAAVIERSEVLARINLFPSPPERLSTQDELDELAEIQNTNLLGTVEEGTSTQVEEAPAFCMVMTETLLASEPTRETQNNFTSPHVATVYQIERKEHPATDVLTEAGGQEVINHLLKEKFIRDCSHHLVVIPRVVRYFSCVESC</sequence>
<proteinExistence type="predicted"/>
<evidence type="ECO:0000313" key="2">
    <source>
        <dbReference type="Proteomes" id="UP001215280"/>
    </source>
</evidence>
<name>A0AAD7KDL4_9AGAR</name>
<dbReference type="EMBL" id="JARJLG010000003">
    <property type="protein sequence ID" value="KAJ7782544.1"/>
    <property type="molecule type" value="Genomic_DNA"/>
</dbReference>
<comment type="caution">
    <text evidence="1">The sequence shown here is derived from an EMBL/GenBank/DDBJ whole genome shotgun (WGS) entry which is preliminary data.</text>
</comment>
<accession>A0AAD7KDL4</accession>
<protein>
    <submittedName>
        <fullName evidence="1">Uncharacterized protein</fullName>
    </submittedName>
</protein>
<organism evidence="1 2">
    <name type="scientific">Mycena maculata</name>
    <dbReference type="NCBI Taxonomy" id="230809"/>
    <lineage>
        <taxon>Eukaryota</taxon>
        <taxon>Fungi</taxon>
        <taxon>Dikarya</taxon>
        <taxon>Basidiomycota</taxon>
        <taxon>Agaricomycotina</taxon>
        <taxon>Agaricomycetes</taxon>
        <taxon>Agaricomycetidae</taxon>
        <taxon>Agaricales</taxon>
        <taxon>Marasmiineae</taxon>
        <taxon>Mycenaceae</taxon>
        <taxon>Mycena</taxon>
    </lineage>
</organism>
<reference evidence="1" key="1">
    <citation type="submission" date="2023-03" db="EMBL/GenBank/DDBJ databases">
        <title>Massive genome expansion in bonnet fungi (Mycena s.s.) driven by repeated elements and novel gene families across ecological guilds.</title>
        <authorList>
            <consortium name="Lawrence Berkeley National Laboratory"/>
            <person name="Harder C.B."/>
            <person name="Miyauchi S."/>
            <person name="Viragh M."/>
            <person name="Kuo A."/>
            <person name="Thoen E."/>
            <person name="Andreopoulos B."/>
            <person name="Lu D."/>
            <person name="Skrede I."/>
            <person name="Drula E."/>
            <person name="Henrissat B."/>
            <person name="Morin E."/>
            <person name="Kohler A."/>
            <person name="Barry K."/>
            <person name="LaButti K."/>
            <person name="Morin E."/>
            <person name="Salamov A."/>
            <person name="Lipzen A."/>
            <person name="Mereny Z."/>
            <person name="Hegedus B."/>
            <person name="Baldrian P."/>
            <person name="Stursova M."/>
            <person name="Weitz H."/>
            <person name="Taylor A."/>
            <person name="Grigoriev I.V."/>
            <person name="Nagy L.G."/>
            <person name="Martin F."/>
            <person name="Kauserud H."/>
        </authorList>
    </citation>
    <scope>NUCLEOTIDE SEQUENCE</scope>
    <source>
        <strain evidence="1">CBHHK188m</strain>
    </source>
</reference>
<gene>
    <name evidence="1" type="ORF">DFH07DRAFT_764685</name>
</gene>
<keyword evidence="2" id="KW-1185">Reference proteome</keyword>